<dbReference type="EMBL" id="CVQI01009269">
    <property type="protein sequence ID" value="CRK18718.1"/>
    <property type="molecule type" value="Genomic_DNA"/>
</dbReference>
<accession>A0A0G4L9L2</accession>
<dbReference type="Proteomes" id="UP000045706">
    <property type="component" value="Unassembled WGS sequence"/>
</dbReference>
<organism evidence="1 2">
    <name type="scientific">Verticillium longisporum</name>
    <name type="common">Verticillium dahliae var. longisporum</name>
    <dbReference type="NCBI Taxonomy" id="100787"/>
    <lineage>
        <taxon>Eukaryota</taxon>
        <taxon>Fungi</taxon>
        <taxon>Dikarya</taxon>
        <taxon>Ascomycota</taxon>
        <taxon>Pezizomycotina</taxon>
        <taxon>Sordariomycetes</taxon>
        <taxon>Hypocreomycetidae</taxon>
        <taxon>Glomerellales</taxon>
        <taxon>Plectosphaerellaceae</taxon>
        <taxon>Verticillium</taxon>
    </lineage>
</organism>
<feature type="non-terminal residue" evidence="1">
    <location>
        <position position="1"/>
    </location>
</feature>
<evidence type="ECO:0000313" key="2">
    <source>
        <dbReference type="Proteomes" id="UP000045706"/>
    </source>
</evidence>
<protein>
    <submittedName>
        <fullName evidence="1">Uncharacterized protein</fullName>
    </submittedName>
</protein>
<dbReference type="InterPro" id="IPR024079">
    <property type="entry name" value="MetalloPept_cat_dom_sf"/>
</dbReference>
<dbReference type="Gene3D" id="3.40.390.10">
    <property type="entry name" value="Collagenase (Catalytic Domain)"/>
    <property type="match status" value="1"/>
</dbReference>
<sequence length="37" mass="4128">QDYNCYGYSCVRSLSASQNINHADTYTLFAQSIYAGC</sequence>
<reference evidence="2" key="1">
    <citation type="submission" date="2015-05" db="EMBL/GenBank/DDBJ databases">
        <authorList>
            <person name="Fogelqvist Johan"/>
        </authorList>
    </citation>
    <scope>NUCLEOTIDE SEQUENCE [LARGE SCALE GENOMIC DNA]</scope>
</reference>
<evidence type="ECO:0000313" key="1">
    <source>
        <dbReference type="EMBL" id="CRK18718.1"/>
    </source>
</evidence>
<name>A0A0G4L9L2_VERLO</name>
<dbReference type="SUPFAM" id="SSF55486">
    <property type="entry name" value="Metalloproteases ('zincins'), catalytic domain"/>
    <property type="match status" value="1"/>
</dbReference>
<proteinExistence type="predicted"/>
<dbReference type="AlphaFoldDB" id="A0A0G4L9L2"/>
<dbReference type="GO" id="GO:0008237">
    <property type="term" value="F:metallopeptidase activity"/>
    <property type="evidence" value="ECO:0007669"/>
    <property type="project" value="InterPro"/>
</dbReference>
<gene>
    <name evidence="1" type="ORF">BN1723_017704</name>
</gene>